<sequence length="178" mass="20536">MPRKIVLIGPMGAGKTSLGKRLASKLRWAFADTDHMIVARTGADISLIFEREGEMGFRCREHEVLRDVLAEPRDMVVSCGGGIVLLAQNRQLLMAQALVIFLDISVERQLQRVKNDRNRPLLKYADRRQKLQQLREERWGLYEGIADIYLSTDENHFTTSFQRLIVSIKEFARQQSHR</sequence>
<dbReference type="PROSITE" id="PS01128">
    <property type="entry name" value="SHIKIMATE_KINASE"/>
    <property type="match status" value="1"/>
</dbReference>
<dbReference type="InterPro" id="IPR027417">
    <property type="entry name" value="P-loop_NTPase"/>
</dbReference>
<feature type="binding site" evidence="11">
    <location>
        <position position="58"/>
    </location>
    <ligand>
        <name>substrate</name>
    </ligand>
</feature>
<dbReference type="KEGG" id="dno:DNO_0611"/>
<keyword evidence="11" id="KW-0479">Metal-binding</keyword>
<keyword evidence="6 11" id="KW-0547">Nucleotide-binding</keyword>
<keyword evidence="5 11" id="KW-0808">Transferase</keyword>
<protein>
    <recommendedName>
        <fullName evidence="3 11">Shikimate kinase</fullName>
        <shortName evidence="11">SK</shortName>
        <ecNumber evidence="3 11">2.7.1.71</ecNumber>
    </recommendedName>
</protein>
<dbReference type="PANTHER" id="PTHR21087:SF16">
    <property type="entry name" value="SHIKIMATE KINASE 1, CHLOROPLASTIC"/>
    <property type="match status" value="1"/>
</dbReference>
<keyword evidence="8 11" id="KW-0067">ATP-binding</keyword>
<evidence type="ECO:0000256" key="7">
    <source>
        <dbReference type="ARBA" id="ARBA00022777"/>
    </source>
</evidence>
<evidence type="ECO:0000256" key="3">
    <source>
        <dbReference type="ARBA" id="ARBA00012154"/>
    </source>
</evidence>
<dbReference type="Gene3D" id="3.40.50.300">
    <property type="entry name" value="P-loop containing nucleotide triphosphate hydrolases"/>
    <property type="match status" value="1"/>
</dbReference>
<feature type="binding site" evidence="11">
    <location>
        <position position="138"/>
    </location>
    <ligand>
        <name>substrate</name>
    </ligand>
</feature>
<evidence type="ECO:0000256" key="1">
    <source>
        <dbReference type="ARBA" id="ARBA00004842"/>
    </source>
</evidence>
<comment type="subunit">
    <text evidence="11">Monomer.</text>
</comment>
<comment type="similarity">
    <text evidence="2 11">Belongs to the shikimate kinase family.</text>
</comment>
<dbReference type="Pfam" id="PF01202">
    <property type="entry name" value="SKI"/>
    <property type="match status" value="1"/>
</dbReference>
<comment type="catalytic activity">
    <reaction evidence="10 11">
        <text>shikimate + ATP = 3-phosphoshikimate + ADP + H(+)</text>
        <dbReference type="Rhea" id="RHEA:13121"/>
        <dbReference type="ChEBI" id="CHEBI:15378"/>
        <dbReference type="ChEBI" id="CHEBI:30616"/>
        <dbReference type="ChEBI" id="CHEBI:36208"/>
        <dbReference type="ChEBI" id="CHEBI:145989"/>
        <dbReference type="ChEBI" id="CHEBI:456216"/>
        <dbReference type="EC" id="2.7.1.71"/>
    </reaction>
</comment>
<gene>
    <name evidence="11 12" type="primary">aroK</name>
    <name evidence="12" type="ordered locus">DNO_0611</name>
</gene>
<dbReference type="eggNOG" id="COG0703">
    <property type="taxonomic scope" value="Bacteria"/>
</dbReference>
<evidence type="ECO:0000313" key="13">
    <source>
        <dbReference type="Proteomes" id="UP000000248"/>
    </source>
</evidence>
<dbReference type="HOGENOM" id="CLU_057607_2_2_6"/>
<dbReference type="Proteomes" id="UP000000248">
    <property type="component" value="Chromosome"/>
</dbReference>
<dbReference type="GO" id="GO:0009423">
    <property type="term" value="P:chorismate biosynthetic process"/>
    <property type="evidence" value="ECO:0007669"/>
    <property type="project" value="UniProtKB-UniRule"/>
</dbReference>
<keyword evidence="7 11" id="KW-0418">Kinase</keyword>
<dbReference type="UniPathway" id="UPA00053">
    <property type="reaction ID" value="UER00088"/>
</dbReference>
<keyword evidence="4 11" id="KW-0028">Amino-acid biosynthesis</keyword>
<comment type="subcellular location">
    <subcellularLocation>
        <location evidence="11">Cytoplasm</location>
    </subcellularLocation>
</comment>
<name>A5EVD6_DICNV</name>
<feature type="binding site" evidence="11">
    <location>
        <begin position="12"/>
        <end position="17"/>
    </location>
    <ligand>
        <name>ATP</name>
        <dbReference type="ChEBI" id="CHEBI:30616"/>
    </ligand>
</feature>
<comment type="pathway">
    <text evidence="1 11">Metabolic intermediate biosynthesis; chorismate biosynthesis; chorismate from D-erythrose 4-phosphate and phosphoenolpyruvate: step 5/7.</text>
</comment>
<dbReference type="EC" id="2.7.1.71" evidence="3 11"/>
<dbReference type="GO" id="GO:0005829">
    <property type="term" value="C:cytosol"/>
    <property type="evidence" value="ECO:0007669"/>
    <property type="project" value="TreeGrafter"/>
</dbReference>
<dbReference type="InterPro" id="IPR031322">
    <property type="entry name" value="Shikimate/glucono_kinase"/>
</dbReference>
<evidence type="ECO:0000256" key="5">
    <source>
        <dbReference type="ARBA" id="ARBA00022679"/>
    </source>
</evidence>
<dbReference type="InterPro" id="IPR000623">
    <property type="entry name" value="Shikimate_kinase/TSH1"/>
</dbReference>
<organism evidence="12 13">
    <name type="scientific">Dichelobacter nodosus (strain VCS1703A)</name>
    <dbReference type="NCBI Taxonomy" id="246195"/>
    <lineage>
        <taxon>Bacteria</taxon>
        <taxon>Pseudomonadati</taxon>
        <taxon>Pseudomonadota</taxon>
        <taxon>Gammaproteobacteria</taxon>
        <taxon>Cardiobacteriales</taxon>
        <taxon>Cardiobacteriaceae</taxon>
        <taxon>Dichelobacter</taxon>
    </lineage>
</organism>
<feature type="binding site" evidence="11">
    <location>
        <position position="34"/>
    </location>
    <ligand>
        <name>substrate</name>
    </ligand>
</feature>
<proteinExistence type="inferred from homology"/>
<evidence type="ECO:0000256" key="4">
    <source>
        <dbReference type="ARBA" id="ARBA00022605"/>
    </source>
</evidence>
<dbReference type="GO" id="GO:0005524">
    <property type="term" value="F:ATP binding"/>
    <property type="evidence" value="ECO:0007669"/>
    <property type="project" value="UniProtKB-UniRule"/>
</dbReference>
<evidence type="ECO:0000256" key="9">
    <source>
        <dbReference type="ARBA" id="ARBA00023141"/>
    </source>
</evidence>
<keyword evidence="13" id="KW-1185">Reference proteome</keyword>
<dbReference type="InterPro" id="IPR023000">
    <property type="entry name" value="Shikimate_kinase_CS"/>
</dbReference>
<evidence type="ECO:0000256" key="6">
    <source>
        <dbReference type="ARBA" id="ARBA00022741"/>
    </source>
</evidence>
<dbReference type="PANTHER" id="PTHR21087">
    <property type="entry name" value="SHIKIMATE KINASE"/>
    <property type="match status" value="1"/>
</dbReference>
<dbReference type="GO" id="GO:0009073">
    <property type="term" value="P:aromatic amino acid family biosynthetic process"/>
    <property type="evidence" value="ECO:0007669"/>
    <property type="project" value="UniProtKB-KW"/>
</dbReference>
<comment type="cofactor">
    <cofactor evidence="11">
        <name>Mg(2+)</name>
        <dbReference type="ChEBI" id="CHEBI:18420"/>
    </cofactor>
    <text evidence="11">Binds 1 Mg(2+) ion per subunit.</text>
</comment>
<feature type="binding site" evidence="11">
    <location>
        <position position="16"/>
    </location>
    <ligand>
        <name>Mg(2+)</name>
        <dbReference type="ChEBI" id="CHEBI:18420"/>
    </ligand>
</feature>
<dbReference type="STRING" id="246195.DNO_0611"/>
<dbReference type="PRINTS" id="PR01100">
    <property type="entry name" value="SHIKIMTKNASE"/>
</dbReference>
<dbReference type="GO" id="GO:0004765">
    <property type="term" value="F:shikimate kinase activity"/>
    <property type="evidence" value="ECO:0007669"/>
    <property type="project" value="UniProtKB-UniRule"/>
</dbReference>
<evidence type="ECO:0000256" key="11">
    <source>
        <dbReference type="HAMAP-Rule" id="MF_00109"/>
    </source>
</evidence>
<evidence type="ECO:0000313" key="12">
    <source>
        <dbReference type="EMBL" id="ABQ13709.1"/>
    </source>
</evidence>
<evidence type="ECO:0000256" key="10">
    <source>
        <dbReference type="ARBA" id="ARBA00048567"/>
    </source>
</evidence>
<dbReference type="GO" id="GO:0008652">
    <property type="term" value="P:amino acid biosynthetic process"/>
    <property type="evidence" value="ECO:0007669"/>
    <property type="project" value="UniProtKB-KW"/>
</dbReference>
<dbReference type="AlphaFoldDB" id="A5EVD6"/>
<comment type="function">
    <text evidence="11">Catalyzes the specific phosphorylation of the 3-hydroxyl group of shikimic acid using ATP as a cosubstrate.</text>
</comment>
<dbReference type="GO" id="GO:0000287">
    <property type="term" value="F:magnesium ion binding"/>
    <property type="evidence" value="ECO:0007669"/>
    <property type="project" value="UniProtKB-UniRule"/>
</dbReference>
<comment type="caution">
    <text evidence="11">Lacks conserved residue(s) required for the propagation of feature annotation.</text>
</comment>
<dbReference type="HAMAP" id="MF_00109">
    <property type="entry name" value="Shikimate_kinase"/>
    <property type="match status" value="1"/>
</dbReference>
<dbReference type="RefSeq" id="WP_012030945.1">
    <property type="nucleotide sequence ID" value="NC_009446.1"/>
</dbReference>
<evidence type="ECO:0000256" key="8">
    <source>
        <dbReference type="ARBA" id="ARBA00022840"/>
    </source>
</evidence>
<evidence type="ECO:0000256" key="2">
    <source>
        <dbReference type="ARBA" id="ARBA00006997"/>
    </source>
</evidence>
<keyword evidence="11" id="KW-0460">Magnesium</keyword>
<dbReference type="EMBL" id="CP000513">
    <property type="protein sequence ID" value="ABQ13709.1"/>
    <property type="molecule type" value="Genomic_DNA"/>
</dbReference>
<feature type="binding site" evidence="11">
    <location>
        <position position="119"/>
    </location>
    <ligand>
        <name>ATP</name>
        <dbReference type="ChEBI" id="CHEBI:30616"/>
    </ligand>
</feature>
<accession>A5EVD6</accession>
<dbReference type="CDD" id="cd00464">
    <property type="entry name" value="SK"/>
    <property type="match status" value="1"/>
</dbReference>
<reference evidence="12 13" key="1">
    <citation type="journal article" date="2007" name="Nat. Biotechnol.">
        <title>Genome sequence and identification of candidate vaccine antigens from the animal pathogen Dichelobacter nodosus.</title>
        <authorList>
            <person name="Myers G.S."/>
            <person name="Parker D."/>
            <person name="Al-Hasani K."/>
            <person name="Kennan R.M."/>
            <person name="Seemann T."/>
            <person name="Ren Q."/>
            <person name="Badger J.H."/>
            <person name="Selengut J.D."/>
            <person name="Deboy R.T."/>
            <person name="Tettelin H."/>
            <person name="Boyce J.D."/>
            <person name="McCarl V.P."/>
            <person name="Han X."/>
            <person name="Nelson W.C."/>
            <person name="Madupu R."/>
            <person name="Mohamoud Y."/>
            <person name="Holley T."/>
            <person name="Fedorova N."/>
            <person name="Khouri H."/>
            <person name="Bottomley S.P."/>
            <person name="Whittington R.J."/>
            <person name="Adler B."/>
            <person name="Songer J.G."/>
            <person name="Rood J.I."/>
            <person name="Paulsen I.T."/>
        </authorList>
    </citation>
    <scope>NUCLEOTIDE SEQUENCE [LARGE SCALE GENOMIC DNA]</scope>
    <source>
        <strain evidence="12 13">VCS1703A</strain>
    </source>
</reference>
<keyword evidence="11" id="KW-0963">Cytoplasm</keyword>
<dbReference type="SUPFAM" id="SSF52540">
    <property type="entry name" value="P-loop containing nucleoside triphosphate hydrolases"/>
    <property type="match status" value="1"/>
</dbReference>
<keyword evidence="9 11" id="KW-0057">Aromatic amino acid biosynthesis</keyword>
<feature type="binding site" evidence="11">
    <location>
        <position position="81"/>
    </location>
    <ligand>
        <name>substrate</name>
    </ligand>
</feature>